<keyword evidence="1" id="KW-0472">Membrane</keyword>
<dbReference type="EMBL" id="FUZP01000001">
    <property type="protein sequence ID" value="SKC37396.1"/>
    <property type="molecule type" value="Genomic_DNA"/>
</dbReference>
<accession>A0A1T5IDX6</accession>
<gene>
    <name evidence="2" type="ORF">SAMN06309945_0315</name>
</gene>
<keyword evidence="1" id="KW-0812">Transmembrane</keyword>
<sequence length="118" mass="11712">MWAALLTGVVLCISIVVFVLLPVLGLIGAADGSTAGALDVPVGSIAAALVVGIGLALVLLALIVATRNGAVAWILAVAAVISTLVVSLWPLVATAFAAVGQADEVIPFIQGLIERFAG</sequence>
<evidence type="ECO:0000256" key="1">
    <source>
        <dbReference type="SAM" id="Phobius"/>
    </source>
</evidence>
<keyword evidence="3" id="KW-1185">Reference proteome</keyword>
<protein>
    <submittedName>
        <fullName evidence="2">Uncharacterized protein</fullName>
    </submittedName>
</protein>
<reference evidence="2 3" key="1">
    <citation type="submission" date="2017-02" db="EMBL/GenBank/DDBJ databases">
        <authorList>
            <person name="Peterson S.W."/>
        </authorList>
    </citation>
    <scope>NUCLEOTIDE SEQUENCE [LARGE SCALE GENOMIC DNA]</scope>
    <source>
        <strain evidence="2 3">VKM Ac-2059</strain>
    </source>
</reference>
<proteinExistence type="predicted"/>
<dbReference type="RefSeq" id="WP_143785284.1">
    <property type="nucleotide sequence ID" value="NZ_FUZP01000001.1"/>
</dbReference>
<feature type="transmembrane region" description="Helical" evidence="1">
    <location>
        <begin position="71"/>
        <end position="92"/>
    </location>
</feature>
<keyword evidence="1" id="KW-1133">Transmembrane helix</keyword>
<dbReference type="AlphaFoldDB" id="A0A1T5IDX6"/>
<evidence type="ECO:0000313" key="2">
    <source>
        <dbReference type="EMBL" id="SKC37396.1"/>
    </source>
</evidence>
<organism evidence="2 3">
    <name type="scientific">Okibacterium fritillariae</name>
    <dbReference type="NCBI Taxonomy" id="123320"/>
    <lineage>
        <taxon>Bacteria</taxon>
        <taxon>Bacillati</taxon>
        <taxon>Actinomycetota</taxon>
        <taxon>Actinomycetes</taxon>
        <taxon>Micrococcales</taxon>
        <taxon>Microbacteriaceae</taxon>
        <taxon>Okibacterium</taxon>
    </lineage>
</organism>
<dbReference type="OrthoDB" id="5126409at2"/>
<name>A0A1T5IDX6_9MICO</name>
<feature type="transmembrane region" description="Helical" evidence="1">
    <location>
        <begin position="45"/>
        <end position="64"/>
    </location>
</feature>
<dbReference type="Proteomes" id="UP000190857">
    <property type="component" value="Unassembled WGS sequence"/>
</dbReference>
<dbReference type="STRING" id="123320.SAMN06309945_0315"/>
<evidence type="ECO:0000313" key="3">
    <source>
        <dbReference type="Proteomes" id="UP000190857"/>
    </source>
</evidence>